<dbReference type="VEuPathDB" id="TrichDB:TVAG_504140"/>
<feature type="non-terminal residue" evidence="2">
    <location>
        <position position="1"/>
    </location>
</feature>
<dbReference type="InParanoid" id="A2GXJ4"/>
<reference evidence="2" key="1">
    <citation type="submission" date="2006-10" db="EMBL/GenBank/DDBJ databases">
        <authorList>
            <person name="Amadeo P."/>
            <person name="Zhao Q."/>
            <person name="Wortman J."/>
            <person name="Fraser-Liggett C."/>
            <person name="Carlton J."/>
        </authorList>
    </citation>
    <scope>NUCLEOTIDE SEQUENCE</scope>
    <source>
        <strain evidence="2">G3</strain>
    </source>
</reference>
<keyword evidence="3" id="KW-1185">Reference proteome</keyword>
<feature type="coiled-coil region" evidence="1">
    <location>
        <begin position="2"/>
        <end position="68"/>
    </location>
</feature>
<gene>
    <name evidence="2" type="ORF">TVAG_504140</name>
</gene>
<proteinExistence type="predicted"/>
<dbReference type="VEuPathDB" id="TrichDB:TVAGG3_0991040"/>
<keyword evidence="1" id="KW-0175">Coiled coil</keyword>
<name>A2GXJ4_TRIV3</name>
<organism evidence="2 3">
    <name type="scientific">Trichomonas vaginalis (strain ATCC PRA-98 / G3)</name>
    <dbReference type="NCBI Taxonomy" id="412133"/>
    <lineage>
        <taxon>Eukaryota</taxon>
        <taxon>Metamonada</taxon>
        <taxon>Parabasalia</taxon>
        <taxon>Trichomonadida</taxon>
        <taxon>Trichomonadidae</taxon>
        <taxon>Trichomonas</taxon>
    </lineage>
</organism>
<reference evidence="2" key="2">
    <citation type="journal article" date="2007" name="Science">
        <title>Draft genome sequence of the sexually transmitted pathogen Trichomonas vaginalis.</title>
        <authorList>
            <person name="Carlton J.M."/>
            <person name="Hirt R.P."/>
            <person name="Silva J.C."/>
            <person name="Delcher A.L."/>
            <person name="Schatz M."/>
            <person name="Zhao Q."/>
            <person name="Wortman J.R."/>
            <person name="Bidwell S.L."/>
            <person name="Alsmark U.C.M."/>
            <person name="Besteiro S."/>
            <person name="Sicheritz-Ponten T."/>
            <person name="Noel C.J."/>
            <person name="Dacks J.B."/>
            <person name="Foster P.G."/>
            <person name="Simillion C."/>
            <person name="Van de Peer Y."/>
            <person name="Miranda-Saavedra D."/>
            <person name="Barton G.J."/>
            <person name="Westrop G.D."/>
            <person name="Mueller S."/>
            <person name="Dessi D."/>
            <person name="Fiori P.L."/>
            <person name="Ren Q."/>
            <person name="Paulsen I."/>
            <person name="Zhang H."/>
            <person name="Bastida-Corcuera F.D."/>
            <person name="Simoes-Barbosa A."/>
            <person name="Brown M.T."/>
            <person name="Hayes R.D."/>
            <person name="Mukherjee M."/>
            <person name="Okumura C.Y."/>
            <person name="Schneider R."/>
            <person name="Smith A.J."/>
            <person name="Vanacova S."/>
            <person name="Villalvazo M."/>
            <person name="Haas B.J."/>
            <person name="Pertea M."/>
            <person name="Feldblyum T.V."/>
            <person name="Utterback T.R."/>
            <person name="Shu C.L."/>
            <person name="Osoegawa K."/>
            <person name="de Jong P.J."/>
            <person name="Hrdy I."/>
            <person name="Horvathova L."/>
            <person name="Zubacova Z."/>
            <person name="Dolezal P."/>
            <person name="Malik S.B."/>
            <person name="Logsdon J.M. Jr."/>
            <person name="Henze K."/>
            <person name="Gupta A."/>
            <person name="Wang C.C."/>
            <person name="Dunne R.L."/>
            <person name="Upcroft J.A."/>
            <person name="Upcroft P."/>
            <person name="White O."/>
            <person name="Salzberg S.L."/>
            <person name="Tang P."/>
            <person name="Chiu C.-H."/>
            <person name="Lee Y.-S."/>
            <person name="Embley T.M."/>
            <person name="Coombs G.H."/>
            <person name="Mottram J.C."/>
            <person name="Tachezy J."/>
            <person name="Fraser-Liggett C.M."/>
            <person name="Johnson P.J."/>
        </authorList>
    </citation>
    <scope>NUCLEOTIDE SEQUENCE [LARGE SCALE GENOMIC DNA]</scope>
    <source>
        <strain evidence="2">G3</strain>
    </source>
</reference>
<dbReference type="SMR" id="A2GXJ4"/>
<dbReference type="EMBL" id="DS121992">
    <property type="protein sequence ID" value="EAX78123.1"/>
    <property type="molecule type" value="Genomic_DNA"/>
</dbReference>
<evidence type="ECO:0000256" key="1">
    <source>
        <dbReference type="SAM" id="Coils"/>
    </source>
</evidence>
<dbReference type="AlphaFoldDB" id="A2GXJ4"/>
<sequence length="169" mass="19315">CVNESKTTKQVYIDKIDELQRKLLIIENKAKKKNISNDEEYKNLQCSLANAINKIKRLENENSRLTSDSSYTGESEMIIKAFHDLKYALQLDDRASPQEVVKYIVSALNNQKDSTDFIMNDNESVSRCSSFTSAPVSYEKYCGNALQEEIDALQREVINLNGEVIKYSK</sequence>
<dbReference type="Proteomes" id="UP000001542">
    <property type="component" value="Unassembled WGS sequence"/>
</dbReference>
<evidence type="ECO:0000313" key="3">
    <source>
        <dbReference type="Proteomes" id="UP000001542"/>
    </source>
</evidence>
<evidence type="ECO:0000313" key="2">
    <source>
        <dbReference type="EMBL" id="EAX78123.1"/>
    </source>
</evidence>
<accession>A2GXJ4</accession>
<protein>
    <submittedName>
        <fullName evidence="2">Uncharacterized protein</fullName>
    </submittedName>
</protein>